<reference evidence="1 2" key="2">
    <citation type="submission" date="2021-07" db="EMBL/GenBank/DDBJ databases">
        <authorList>
            <person name="Matsumoto Y."/>
            <person name="Motooka D."/>
            <person name="Nakamura S."/>
        </authorList>
    </citation>
    <scope>NUCLEOTIDE SEQUENCE [LARGE SCALE GENOMIC DNA]</scope>
    <source>
        <strain evidence="1 2">TY59</strain>
    </source>
</reference>
<evidence type="ECO:0000313" key="1">
    <source>
        <dbReference type="EMBL" id="BCZ25017.1"/>
    </source>
</evidence>
<dbReference type="EMBL" id="AP024828">
    <property type="protein sequence ID" value="BCZ25017.1"/>
    <property type="molecule type" value="Genomic_DNA"/>
</dbReference>
<proteinExistence type="predicted"/>
<gene>
    <name evidence="1" type="ORF">MTY59_48720</name>
</gene>
<name>A0ABN6ISL2_9MYCO</name>
<organism evidence="1 2">
    <name type="scientific">Mycobacterium senriense</name>
    <dbReference type="NCBI Taxonomy" id="2775496"/>
    <lineage>
        <taxon>Bacteria</taxon>
        <taxon>Bacillati</taxon>
        <taxon>Actinomycetota</taxon>
        <taxon>Actinomycetes</taxon>
        <taxon>Mycobacteriales</taxon>
        <taxon>Mycobacteriaceae</taxon>
        <taxon>Mycobacterium</taxon>
        <taxon>Mycobacterium avium complex (MAC)</taxon>
    </lineage>
</organism>
<keyword evidence="2" id="KW-1185">Reference proteome</keyword>
<protein>
    <submittedName>
        <fullName evidence="1">Uncharacterized protein</fullName>
    </submittedName>
</protein>
<sequence>MSLPAMVSLNFSAVRSSVVTFAVTPGADPMFPDVPGVRNAAIDARGHYGLARPGLVTVAYVFPRPTDWA</sequence>
<reference evidence="1 2" key="1">
    <citation type="submission" date="2021-07" db="EMBL/GenBank/DDBJ databases">
        <title>Complete genome sequence of nontuberculous Mycobacterium sp. TY59.</title>
        <authorList>
            <person name="Fukushima K."/>
        </authorList>
    </citation>
    <scope>NUCLEOTIDE SEQUENCE [LARGE SCALE GENOMIC DNA]</scope>
    <source>
        <strain evidence="1 2">TY59</strain>
    </source>
</reference>
<evidence type="ECO:0000313" key="2">
    <source>
        <dbReference type="Proteomes" id="UP000826012"/>
    </source>
</evidence>
<accession>A0ABN6ISL2</accession>
<dbReference type="Proteomes" id="UP000826012">
    <property type="component" value="Chromosome"/>
</dbReference>